<dbReference type="Proteomes" id="UP000743899">
    <property type="component" value="Unassembled WGS sequence"/>
</dbReference>
<dbReference type="PIRSF" id="PIRSF010603">
    <property type="entry name" value="UCP010603"/>
    <property type="match status" value="1"/>
</dbReference>
<organism evidence="1 2">
    <name type="scientific">Pallidibacillus pasinlerensis</name>
    <dbReference type="NCBI Taxonomy" id="2703818"/>
    <lineage>
        <taxon>Bacteria</taxon>
        <taxon>Bacillati</taxon>
        <taxon>Bacillota</taxon>
        <taxon>Bacilli</taxon>
        <taxon>Bacillales</taxon>
        <taxon>Bacillaceae</taxon>
        <taxon>Pallidibacillus</taxon>
    </lineage>
</organism>
<gene>
    <name evidence="1" type="ORF">GW534_03675</name>
</gene>
<protein>
    <submittedName>
        <fullName evidence="1">YuzD family protein</fullName>
    </submittedName>
</protein>
<proteinExistence type="predicted"/>
<dbReference type="SUPFAM" id="SSF52833">
    <property type="entry name" value="Thioredoxin-like"/>
    <property type="match status" value="1"/>
</dbReference>
<dbReference type="InterPro" id="IPR038218">
    <property type="entry name" value="YuzD-like_sp"/>
</dbReference>
<dbReference type="Pfam" id="PF07315">
    <property type="entry name" value="DUF1462"/>
    <property type="match status" value="1"/>
</dbReference>
<name>A0ABX0A0E1_9BACI</name>
<evidence type="ECO:0000313" key="2">
    <source>
        <dbReference type="Proteomes" id="UP000743899"/>
    </source>
</evidence>
<keyword evidence="2" id="KW-1185">Reference proteome</keyword>
<dbReference type="RefSeq" id="WP_161919753.1">
    <property type="nucleotide sequence ID" value="NZ_JAACYS010000010.1"/>
</dbReference>
<accession>A0ABX0A0E1</accession>
<dbReference type="InterPro" id="IPR036249">
    <property type="entry name" value="Thioredoxin-like_sf"/>
</dbReference>
<sequence length="112" mass="12800">MQEPAVITIYGAEQICASCVNLPSSKDTYEWLEAAVKRKFPEQPVILDYVDIMNPPEDEKKKKFAKRVIEEDLFYPVVLIGDKIVAEGNPRLKTIFSELEKYGYQSGDNIKN</sequence>
<dbReference type="InterPro" id="IPR009190">
    <property type="entry name" value="DUF1462"/>
</dbReference>
<dbReference type="EMBL" id="JAACYS010000010">
    <property type="protein sequence ID" value="NCU16872.1"/>
    <property type="molecule type" value="Genomic_DNA"/>
</dbReference>
<evidence type="ECO:0000313" key="1">
    <source>
        <dbReference type="EMBL" id="NCU16872.1"/>
    </source>
</evidence>
<reference evidence="1 2" key="1">
    <citation type="submission" date="2020-01" db="EMBL/GenBank/DDBJ databases">
        <title>A novel Bacillus sp. from Pasinler.</title>
        <authorList>
            <person name="Adiguzel A."/>
            <person name="Ay H."/>
            <person name="Baltaci M.O."/>
        </authorList>
    </citation>
    <scope>NUCLEOTIDE SEQUENCE [LARGE SCALE GENOMIC DNA]</scope>
    <source>
        <strain evidence="1 2">P1</strain>
    </source>
</reference>
<comment type="caution">
    <text evidence="1">The sequence shown here is derived from an EMBL/GenBank/DDBJ whole genome shotgun (WGS) entry which is preliminary data.</text>
</comment>
<dbReference type="Gene3D" id="3.40.30.30">
    <property type="entry name" value="Hypothetical protein sa0798"/>
    <property type="match status" value="1"/>
</dbReference>